<dbReference type="GO" id="GO:0004518">
    <property type="term" value="F:nuclease activity"/>
    <property type="evidence" value="ECO:0007669"/>
    <property type="project" value="UniProtKB-KW"/>
</dbReference>
<proteinExistence type="inferred from homology"/>
<dbReference type="PANTHER" id="PTHR33653:SF1">
    <property type="entry name" value="RIBONUCLEASE VAPC2"/>
    <property type="match status" value="1"/>
</dbReference>
<sequence length="137" mass="15364">MGLIIDSSVIIAVEKGKIDFAKLVQYEQSYISPITVTELLTGVSRSNTEERRMKRSVFVEHIINSISVLPFGVEEARIYNHILYNLFIENITIGVHDMLIAASAIVHGYPILTLNGRDFNRIKGLEVVTLDTKRSSS</sequence>
<dbReference type="PANTHER" id="PTHR33653">
    <property type="entry name" value="RIBONUCLEASE VAPC2"/>
    <property type="match status" value="1"/>
</dbReference>
<keyword evidence="3" id="KW-0540">Nuclease</keyword>
<evidence type="ECO:0000256" key="7">
    <source>
        <dbReference type="ARBA" id="ARBA00038093"/>
    </source>
</evidence>
<dbReference type="SUPFAM" id="SSF88723">
    <property type="entry name" value="PIN domain-like"/>
    <property type="match status" value="1"/>
</dbReference>
<evidence type="ECO:0000259" key="8">
    <source>
        <dbReference type="Pfam" id="PF01850"/>
    </source>
</evidence>
<dbReference type="InterPro" id="IPR029060">
    <property type="entry name" value="PIN-like_dom_sf"/>
</dbReference>
<organism evidence="9">
    <name type="scientific">Candidatus Tisiphia endosymbiont of Sergentomyia squamirostris</name>
    <dbReference type="NCBI Taxonomy" id="3113639"/>
    <lineage>
        <taxon>Bacteria</taxon>
        <taxon>Pseudomonadati</taxon>
        <taxon>Pseudomonadota</taxon>
        <taxon>Alphaproteobacteria</taxon>
        <taxon>Rickettsiales</taxon>
        <taxon>Rickettsiaceae</taxon>
        <taxon>Rickettsieae</taxon>
        <taxon>Candidatus Tisiphia</taxon>
    </lineage>
</organism>
<dbReference type="InterPro" id="IPR050556">
    <property type="entry name" value="Type_II_TA_system_RNase"/>
</dbReference>
<dbReference type="Pfam" id="PF01850">
    <property type="entry name" value="PIN"/>
    <property type="match status" value="1"/>
</dbReference>
<dbReference type="InterPro" id="IPR002716">
    <property type="entry name" value="PIN_dom"/>
</dbReference>
<keyword evidence="5" id="KW-0378">Hydrolase</keyword>
<accession>A0AAT9G899</accession>
<evidence type="ECO:0000256" key="6">
    <source>
        <dbReference type="ARBA" id="ARBA00022842"/>
    </source>
</evidence>
<protein>
    <recommendedName>
        <fullName evidence="8">PIN domain-containing protein</fullName>
    </recommendedName>
</protein>
<feature type="domain" description="PIN" evidence="8">
    <location>
        <begin position="4"/>
        <end position="124"/>
    </location>
</feature>
<evidence type="ECO:0000256" key="2">
    <source>
        <dbReference type="ARBA" id="ARBA00022649"/>
    </source>
</evidence>
<keyword evidence="6" id="KW-0460">Magnesium</keyword>
<keyword evidence="4" id="KW-0479">Metal-binding</keyword>
<gene>
    <name evidence="9" type="ORF">DMENIID0002_06990</name>
</gene>
<evidence type="ECO:0000313" key="9">
    <source>
        <dbReference type="EMBL" id="BFD46053.1"/>
    </source>
</evidence>
<evidence type="ECO:0000256" key="1">
    <source>
        <dbReference type="ARBA" id="ARBA00001946"/>
    </source>
</evidence>
<dbReference type="AlphaFoldDB" id="A0AAT9G899"/>
<evidence type="ECO:0000256" key="5">
    <source>
        <dbReference type="ARBA" id="ARBA00022801"/>
    </source>
</evidence>
<keyword evidence="2" id="KW-1277">Toxin-antitoxin system</keyword>
<dbReference type="GO" id="GO:0046872">
    <property type="term" value="F:metal ion binding"/>
    <property type="evidence" value="ECO:0007669"/>
    <property type="project" value="UniProtKB-KW"/>
</dbReference>
<name>A0AAT9G899_9RICK</name>
<evidence type="ECO:0000256" key="3">
    <source>
        <dbReference type="ARBA" id="ARBA00022722"/>
    </source>
</evidence>
<comment type="cofactor">
    <cofactor evidence="1">
        <name>Mg(2+)</name>
        <dbReference type="ChEBI" id="CHEBI:18420"/>
    </cofactor>
</comment>
<reference evidence="9" key="1">
    <citation type="submission" date="2024-01" db="EMBL/GenBank/DDBJ databases">
        <title>Sequencing the genomes of a sandfly, Sergentomyia squamirostris, and its two endosymbionts.</title>
        <authorList>
            <person name="Itokawa K."/>
            <person name="Sanjoba C."/>
        </authorList>
    </citation>
    <scope>NUCLEOTIDE SEQUENCE</scope>
    <source>
        <strain evidence="9">RiSSQ</strain>
    </source>
</reference>
<evidence type="ECO:0000256" key="4">
    <source>
        <dbReference type="ARBA" id="ARBA00022723"/>
    </source>
</evidence>
<dbReference type="GO" id="GO:0016787">
    <property type="term" value="F:hydrolase activity"/>
    <property type="evidence" value="ECO:0007669"/>
    <property type="project" value="UniProtKB-KW"/>
</dbReference>
<comment type="similarity">
    <text evidence="7">Belongs to the PINc/VapC protein family.</text>
</comment>
<dbReference type="EMBL" id="AP029170">
    <property type="protein sequence ID" value="BFD46053.1"/>
    <property type="molecule type" value="Genomic_DNA"/>
</dbReference>
<dbReference type="Gene3D" id="3.40.50.1010">
    <property type="entry name" value="5'-nuclease"/>
    <property type="match status" value="1"/>
</dbReference>